<dbReference type="InterPro" id="IPR035642">
    <property type="entry name" value="MraZ_N"/>
</dbReference>
<dbReference type="InterPro" id="IPR038619">
    <property type="entry name" value="MraZ_sf"/>
</dbReference>
<keyword evidence="10" id="KW-1185">Reference proteome</keyword>
<keyword evidence="3" id="KW-0677">Repeat</keyword>
<dbReference type="InterPro" id="IPR037914">
    <property type="entry name" value="SpoVT-AbrB_sf"/>
</dbReference>
<feature type="domain" description="SpoVT-AbrB" evidence="8">
    <location>
        <begin position="12"/>
        <end position="59"/>
    </location>
</feature>
<dbReference type="InterPro" id="IPR020603">
    <property type="entry name" value="MraZ_dom"/>
</dbReference>
<comment type="similarity">
    <text evidence="7">Belongs to the MraZ family.</text>
</comment>
<dbReference type="SUPFAM" id="SSF89447">
    <property type="entry name" value="AbrB/MazE/MraZ-like"/>
    <property type="match status" value="1"/>
</dbReference>
<dbReference type="InterPro" id="IPR007159">
    <property type="entry name" value="SpoVT-AbrB_dom"/>
</dbReference>
<dbReference type="InterPro" id="IPR035644">
    <property type="entry name" value="MraZ_C"/>
</dbReference>
<evidence type="ECO:0000256" key="6">
    <source>
        <dbReference type="ARBA" id="ARBA00023163"/>
    </source>
</evidence>
<proteinExistence type="inferred from homology"/>
<evidence type="ECO:0000256" key="5">
    <source>
        <dbReference type="ARBA" id="ARBA00023125"/>
    </source>
</evidence>
<keyword evidence="5 7" id="KW-0238">DNA-binding</keyword>
<organism evidence="9 10">
    <name type="scientific">Reinekea marina</name>
    <dbReference type="NCBI Taxonomy" id="1310421"/>
    <lineage>
        <taxon>Bacteria</taxon>
        <taxon>Pseudomonadati</taxon>
        <taxon>Pseudomonadota</taxon>
        <taxon>Gammaproteobacteria</taxon>
        <taxon>Oceanospirillales</taxon>
        <taxon>Saccharospirillaceae</taxon>
        <taxon>Reinekea</taxon>
    </lineage>
</organism>
<evidence type="ECO:0000313" key="10">
    <source>
        <dbReference type="Proteomes" id="UP001595710"/>
    </source>
</evidence>
<gene>
    <name evidence="7 9" type="primary">mraZ</name>
    <name evidence="9" type="ORF">ACFOND_06225</name>
</gene>
<evidence type="ECO:0000313" key="9">
    <source>
        <dbReference type="EMBL" id="MFC3701234.1"/>
    </source>
</evidence>
<protein>
    <recommendedName>
        <fullName evidence="1 7">Transcriptional regulator MraZ</fullName>
    </recommendedName>
</protein>
<evidence type="ECO:0000259" key="8">
    <source>
        <dbReference type="PROSITE" id="PS51740"/>
    </source>
</evidence>
<evidence type="ECO:0000256" key="7">
    <source>
        <dbReference type="HAMAP-Rule" id="MF_01008"/>
    </source>
</evidence>
<dbReference type="PANTHER" id="PTHR34701">
    <property type="entry name" value="TRANSCRIPTIONAL REGULATOR MRAZ"/>
    <property type="match status" value="1"/>
</dbReference>
<dbReference type="RefSeq" id="WP_290282761.1">
    <property type="nucleotide sequence ID" value="NZ_JAUFQI010000001.1"/>
</dbReference>
<dbReference type="CDD" id="cd16321">
    <property type="entry name" value="MraZ_C"/>
    <property type="match status" value="1"/>
</dbReference>
<dbReference type="HAMAP" id="MF_01008">
    <property type="entry name" value="MraZ"/>
    <property type="match status" value="1"/>
</dbReference>
<name>A0ABV7WQV2_9GAMM</name>
<evidence type="ECO:0000256" key="3">
    <source>
        <dbReference type="ARBA" id="ARBA00022737"/>
    </source>
</evidence>
<evidence type="ECO:0000256" key="4">
    <source>
        <dbReference type="ARBA" id="ARBA00023015"/>
    </source>
</evidence>
<comment type="subcellular location">
    <subcellularLocation>
        <location evidence="7">Cytoplasm</location>
        <location evidence="7">Nucleoid</location>
    </subcellularLocation>
</comment>
<keyword evidence="4 7" id="KW-0805">Transcription regulation</keyword>
<dbReference type="PROSITE" id="PS51740">
    <property type="entry name" value="SPOVT_ABRB"/>
    <property type="match status" value="2"/>
</dbReference>
<comment type="subunit">
    <text evidence="7">Forms oligomers.</text>
</comment>
<dbReference type="Gene3D" id="3.40.1550.20">
    <property type="entry name" value="Transcriptional regulator MraZ domain"/>
    <property type="match status" value="1"/>
</dbReference>
<sequence>MANSDNIMLRGVHSLALDAKGRVAVPSRYRATLEAVASNQMVITIDTEDKCLLIYPLKEWEIIQEKISALSSFSKPARRIQRLLIGHATDVDIDSAGRMLVAAALREYAQLDKKVVLVGQGNKFELWSEALWEQTRDQYIDEAGDDASMTEELEQISL</sequence>
<dbReference type="NCBIfam" id="TIGR00242">
    <property type="entry name" value="division/cell wall cluster transcriptional repressor MraZ"/>
    <property type="match status" value="1"/>
</dbReference>
<comment type="caution">
    <text evidence="9">The sequence shown here is derived from an EMBL/GenBank/DDBJ whole genome shotgun (WGS) entry which is preliminary data.</text>
</comment>
<dbReference type="Proteomes" id="UP001595710">
    <property type="component" value="Unassembled WGS sequence"/>
</dbReference>
<dbReference type="EMBL" id="JBHRYN010000008">
    <property type="protein sequence ID" value="MFC3701234.1"/>
    <property type="molecule type" value="Genomic_DNA"/>
</dbReference>
<reference evidence="10" key="1">
    <citation type="journal article" date="2019" name="Int. J. Syst. Evol. Microbiol.">
        <title>The Global Catalogue of Microorganisms (GCM) 10K type strain sequencing project: providing services to taxonomists for standard genome sequencing and annotation.</title>
        <authorList>
            <consortium name="The Broad Institute Genomics Platform"/>
            <consortium name="The Broad Institute Genome Sequencing Center for Infectious Disease"/>
            <person name="Wu L."/>
            <person name="Ma J."/>
        </authorList>
    </citation>
    <scope>NUCLEOTIDE SEQUENCE [LARGE SCALE GENOMIC DNA]</scope>
    <source>
        <strain evidence="10">CECT 8288</strain>
    </source>
</reference>
<accession>A0ABV7WQV2</accession>
<evidence type="ECO:0000256" key="1">
    <source>
        <dbReference type="ARBA" id="ARBA00013860"/>
    </source>
</evidence>
<dbReference type="Pfam" id="PF02381">
    <property type="entry name" value="MraZ"/>
    <property type="match status" value="2"/>
</dbReference>
<dbReference type="CDD" id="cd16320">
    <property type="entry name" value="MraZ_N"/>
    <property type="match status" value="1"/>
</dbReference>
<feature type="domain" description="SpoVT-AbrB" evidence="8">
    <location>
        <begin position="88"/>
        <end position="131"/>
    </location>
</feature>
<dbReference type="InterPro" id="IPR003444">
    <property type="entry name" value="MraZ"/>
</dbReference>
<dbReference type="PANTHER" id="PTHR34701:SF1">
    <property type="entry name" value="TRANSCRIPTIONAL REGULATOR MRAZ"/>
    <property type="match status" value="1"/>
</dbReference>
<keyword evidence="6 7" id="KW-0804">Transcription</keyword>
<keyword evidence="2 7" id="KW-0963">Cytoplasm</keyword>
<evidence type="ECO:0000256" key="2">
    <source>
        <dbReference type="ARBA" id="ARBA00022490"/>
    </source>
</evidence>